<protein>
    <recommendedName>
        <fullName evidence="3">CCHC-type domain-containing protein</fullName>
    </recommendedName>
</protein>
<dbReference type="SMART" id="SM00343">
    <property type="entry name" value="ZnF_C2HC"/>
    <property type="match status" value="2"/>
</dbReference>
<name>A0A699QTB8_TANCI</name>
<dbReference type="Pfam" id="PF03732">
    <property type="entry name" value="Retrotrans_gag"/>
    <property type="match status" value="1"/>
</dbReference>
<sequence length="257" mass="29174">MTDKYCPRGEMKKLESKLWNLRVKSNDVVSYNQRFQELALLCVRMFPEESDKIKRYVGGLPDVIKESVVASRPKTMQEVIKMENELMDKRNNTLAERQAENNRKFDDSSKNNQSQQQQHNKRQNTSRAYTAGSGEKKPYGGSKPLCPKCKYHHDSPCAPECHKCNKFARDCRSTANVNTANNQRGNGTGQNPNCYKCGAQWHFKKDCPKLKNNNRSTQGENATAPTKLYAVGPAWTNPNSDVVTGSFLLNNRYASIL</sequence>
<dbReference type="PROSITE" id="PS50158">
    <property type="entry name" value="ZF_CCHC"/>
    <property type="match status" value="1"/>
</dbReference>
<dbReference type="InterPro" id="IPR001878">
    <property type="entry name" value="Znf_CCHC"/>
</dbReference>
<evidence type="ECO:0000256" key="1">
    <source>
        <dbReference type="PROSITE-ProRule" id="PRU00047"/>
    </source>
</evidence>
<gene>
    <name evidence="4" type="ORF">Tci_847994</name>
</gene>
<dbReference type="AlphaFoldDB" id="A0A699QTB8"/>
<accession>A0A699QTB8</accession>
<evidence type="ECO:0000313" key="4">
    <source>
        <dbReference type="EMBL" id="GFC76024.1"/>
    </source>
</evidence>
<dbReference type="GO" id="GO:0003676">
    <property type="term" value="F:nucleic acid binding"/>
    <property type="evidence" value="ECO:0007669"/>
    <property type="project" value="InterPro"/>
</dbReference>
<keyword evidence="1" id="KW-0862">Zinc</keyword>
<keyword evidence="1" id="KW-0479">Metal-binding</keyword>
<comment type="caution">
    <text evidence="4">The sequence shown here is derived from an EMBL/GenBank/DDBJ whole genome shotgun (WGS) entry which is preliminary data.</text>
</comment>
<dbReference type="Gene3D" id="4.10.60.10">
    <property type="entry name" value="Zinc finger, CCHC-type"/>
    <property type="match status" value="1"/>
</dbReference>
<dbReference type="EMBL" id="BKCJ011054425">
    <property type="protein sequence ID" value="GFC76024.1"/>
    <property type="molecule type" value="Genomic_DNA"/>
</dbReference>
<dbReference type="SUPFAM" id="SSF57756">
    <property type="entry name" value="Retrovirus zinc finger-like domains"/>
    <property type="match status" value="1"/>
</dbReference>
<dbReference type="GO" id="GO:0008270">
    <property type="term" value="F:zinc ion binding"/>
    <property type="evidence" value="ECO:0007669"/>
    <property type="project" value="UniProtKB-KW"/>
</dbReference>
<feature type="region of interest" description="Disordered" evidence="2">
    <location>
        <begin position="101"/>
        <end position="139"/>
    </location>
</feature>
<feature type="domain" description="CCHC-type" evidence="3">
    <location>
        <begin position="194"/>
        <end position="209"/>
    </location>
</feature>
<organism evidence="4">
    <name type="scientific">Tanacetum cinerariifolium</name>
    <name type="common">Dalmatian daisy</name>
    <name type="synonym">Chrysanthemum cinerariifolium</name>
    <dbReference type="NCBI Taxonomy" id="118510"/>
    <lineage>
        <taxon>Eukaryota</taxon>
        <taxon>Viridiplantae</taxon>
        <taxon>Streptophyta</taxon>
        <taxon>Embryophyta</taxon>
        <taxon>Tracheophyta</taxon>
        <taxon>Spermatophyta</taxon>
        <taxon>Magnoliopsida</taxon>
        <taxon>eudicotyledons</taxon>
        <taxon>Gunneridae</taxon>
        <taxon>Pentapetalae</taxon>
        <taxon>asterids</taxon>
        <taxon>campanulids</taxon>
        <taxon>Asterales</taxon>
        <taxon>Asteraceae</taxon>
        <taxon>Asteroideae</taxon>
        <taxon>Anthemideae</taxon>
        <taxon>Anthemidinae</taxon>
        <taxon>Tanacetum</taxon>
    </lineage>
</organism>
<feature type="non-terminal residue" evidence="4">
    <location>
        <position position="257"/>
    </location>
</feature>
<dbReference type="InterPro" id="IPR005162">
    <property type="entry name" value="Retrotrans_gag_dom"/>
</dbReference>
<dbReference type="InterPro" id="IPR036875">
    <property type="entry name" value="Znf_CCHC_sf"/>
</dbReference>
<proteinExistence type="predicted"/>
<keyword evidence="1" id="KW-0863">Zinc-finger</keyword>
<reference evidence="4" key="1">
    <citation type="journal article" date="2019" name="Sci. Rep.">
        <title>Draft genome of Tanacetum cinerariifolium, the natural source of mosquito coil.</title>
        <authorList>
            <person name="Yamashiro T."/>
            <person name="Shiraishi A."/>
            <person name="Satake H."/>
            <person name="Nakayama K."/>
        </authorList>
    </citation>
    <scope>NUCLEOTIDE SEQUENCE</scope>
</reference>
<evidence type="ECO:0000256" key="2">
    <source>
        <dbReference type="SAM" id="MobiDB-lite"/>
    </source>
</evidence>
<evidence type="ECO:0000259" key="3">
    <source>
        <dbReference type="PROSITE" id="PS50158"/>
    </source>
</evidence>